<feature type="compositionally biased region" description="Polar residues" evidence="1">
    <location>
        <begin position="263"/>
        <end position="272"/>
    </location>
</feature>
<evidence type="ECO:0000256" key="1">
    <source>
        <dbReference type="SAM" id="MobiDB-lite"/>
    </source>
</evidence>
<feature type="compositionally biased region" description="Basic and acidic residues" evidence="1">
    <location>
        <begin position="252"/>
        <end position="262"/>
    </location>
</feature>
<feature type="compositionally biased region" description="Polar residues" evidence="1">
    <location>
        <begin position="161"/>
        <end position="181"/>
    </location>
</feature>
<name>A0AA40EMF0_9PEZI</name>
<dbReference type="EMBL" id="JAUKTV010000003">
    <property type="protein sequence ID" value="KAK0742009.1"/>
    <property type="molecule type" value="Genomic_DNA"/>
</dbReference>
<gene>
    <name evidence="2" type="ORF">B0T21DRAFT_390834</name>
</gene>
<accession>A0AA40EMF0</accession>
<dbReference type="AlphaFoldDB" id="A0AA40EMF0"/>
<comment type="caution">
    <text evidence="2">The sequence shown here is derived from an EMBL/GenBank/DDBJ whole genome shotgun (WGS) entry which is preliminary data.</text>
</comment>
<evidence type="ECO:0000313" key="2">
    <source>
        <dbReference type="EMBL" id="KAK0742009.1"/>
    </source>
</evidence>
<feature type="region of interest" description="Disordered" evidence="1">
    <location>
        <begin position="249"/>
        <end position="276"/>
    </location>
</feature>
<organism evidence="2 3">
    <name type="scientific">Apiosordaria backusii</name>
    <dbReference type="NCBI Taxonomy" id="314023"/>
    <lineage>
        <taxon>Eukaryota</taxon>
        <taxon>Fungi</taxon>
        <taxon>Dikarya</taxon>
        <taxon>Ascomycota</taxon>
        <taxon>Pezizomycotina</taxon>
        <taxon>Sordariomycetes</taxon>
        <taxon>Sordariomycetidae</taxon>
        <taxon>Sordariales</taxon>
        <taxon>Lasiosphaeriaceae</taxon>
        <taxon>Apiosordaria</taxon>
    </lineage>
</organism>
<dbReference type="Proteomes" id="UP001172159">
    <property type="component" value="Unassembled WGS sequence"/>
</dbReference>
<keyword evidence="3" id="KW-1185">Reference proteome</keyword>
<evidence type="ECO:0000313" key="3">
    <source>
        <dbReference type="Proteomes" id="UP001172159"/>
    </source>
</evidence>
<feature type="region of interest" description="Disordered" evidence="1">
    <location>
        <begin position="93"/>
        <end position="181"/>
    </location>
</feature>
<proteinExistence type="predicted"/>
<feature type="compositionally biased region" description="Polar residues" evidence="1">
    <location>
        <begin position="107"/>
        <end position="121"/>
    </location>
</feature>
<reference evidence="2" key="1">
    <citation type="submission" date="2023-06" db="EMBL/GenBank/DDBJ databases">
        <title>Genome-scale phylogeny and comparative genomics of the fungal order Sordariales.</title>
        <authorList>
            <consortium name="Lawrence Berkeley National Laboratory"/>
            <person name="Hensen N."/>
            <person name="Bonometti L."/>
            <person name="Westerberg I."/>
            <person name="Brannstrom I.O."/>
            <person name="Guillou S."/>
            <person name="Cros-Aarteil S."/>
            <person name="Calhoun S."/>
            <person name="Haridas S."/>
            <person name="Kuo A."/>
            <person name="Mondo S."/>
            <person name="Pangilinan J."/>
            <person name="Riley R."/>
            <person name="Labutti K."/>
            <person name="Andreopoulos B."/>
            <person name="Lipzen A."/>
            <person name="Chen C."/>
            <person name="Yanf M."/>
            <person name="Daum C."/>
            <person name="Ng V."/>
            <person name="Clum A."/>
            <person name="Steindorff A."/>
            <person name="Ohm R."/>
            <person name="Martin F."/>
            <person name="Silar P."/>
            <person name="Natvig D."/>
            <person name="Lalanne C."/>
            <person name="Gautier V."/>
            <person name="Ament-Velasquez S.L."/>
            <person name="Kruys A."/>
            <person name="Hutchinson M.I."/>
            <person name="Powell A.J."/>
            <person name="Barry K."/>
            <person name="Miller A.N."/>
            <person name="Grigoriev I.V."/>
            <person name="Debuchy R."/>
            <person name="Gladieux P."/>
            <person name="Thoren M.H."/>
            <person name="Johannesson H."/>
        </authorList>
    </citation>
    <scope>NUCLEOTIDE SEQUENCE</scope>
    <source>
        <strain evidence="2">CBS 540.89</strain>
    </source>
</reference>
<sequence length="558" mass="62648">MATDYKPAEEFDLPSDHLHEFQTADQDQPMAEHSSDFEFFAFPHSFRPDYFDPIQMQRRHTAIMAELDQEQTEDMNRFMAEFQTQGYIPNYPTMNQLGDFPGLDHAQAQSQGFDRNQSTMDQPGGPSHLNLSQDEPLDLGSFAPEQLSRPHAGRRDRSQRLDQSPSATNQNSALTQAGGISQAQPLARDRLTVHQALHSHTATFMNQNTNLSPAGGIPQARVFEDEPFTVNQPLQSHTAAIMTTSQGNIGEIDGHANERDNSQDQPTLNQYSDLLHAGPSQTLTPSYFREAITATATCQDIFGDFRDHTDGRNGFNSPYQNPYSAAETNDDLVAIKLRRHVSPDAPNQTYQGIIKSESHYFQLFAQYMSERDHPHGDVIQTDIPSADEEKEQKKRELYDVLTAQYPDPVNFQTIGVRKLHPDQVEFTAYGTLLCVIRMSQGVVGAPITHKDLTYKAYESFTDRWDALIELLKGSRAARFELLTKPGMMERFAANPTSKMAAKGVFARNNLRRNAEGKVARELEARQVIKKRKRADGGWDIVSHTDENVVLHSGPAPTA</sequence>
<protein>
    <submittedName>
        <fullName evidence="2">Uncharacterized protein</fullName>
    </submittedName>
</protein>